<reference evidence="1" key="1">
    <citation type="submission" date="2021-01" db="EMBL/GenBank/DDBJ databases">
        <authorList>
            <person name="Corre E."/>
            <person name="Pelletier E."/>
            <person name="Niang G."/>
            <person name="Scheremetjew M."/>
            <person name="Finn R."/>
            <person name="Kale V."/>
            <person name="Holt S."/>
            <person name="Cochrane G."/>
            <person name="Meng A."/>
            <person name="Brown T."/>
            <person name="Cohen L."/>
        </authorList>
    </citation>
    <scope>NUCLEOTIDE SEQUENCE</scope>
    <source>
        <strain evidence="1">Pbaha01</strain>
    </source>
</reference>
<gene>
    <name evidence="1" type="ORF">PBAH0796_LOCUS10587</name>
</gene>
<accession>A0A7S0A7G1</accession>
<organism evidence="1">
    <name type="scientific">Pyrodinium bahamense</name>
    <dbReference type="NCBI Taxonomy" id="73915"/>
    <lineage>
        <taxon>Eukaryota</taxon>
        <taxon>Sar</taxon>
        <taxon>Alveolata</taxon>
        <taxon>Dinophyceae</taxon>
        <taxon>Gonyaulacales</taxon>
        <taxon>Pyrocystaceae</taxon>
        <taxon>Pyrodinium</taxon>
    </lineage>
</organism>
<dbReference type="EMBL" id="HBEG01017549">
    <property type="protein sequence ID" value="CAD8355220.1"/>
    <property type="molecule type" value="Transcribed_RNA"/>
</dbReference>
<evidence type="ECO:0000313" key="1">
    <source>
        <dbReference type="EMBL" id="CAD8355220.1"/>
    </source>
</evidence>
<proteinExistence type="predicted"/>
<protein>
    <submittedName>
        <fullName evidence="1">Uncharacterized protein</fullName>
    </submittedName>
</protein>
<name>A0A7S0A7G1_9DINO</name>
<dbReference type="AlphaFoldDB" id="A0A7S0A7G1"/>
<sequence>MGDPASFTNWPLIAFAFQRDTAFMKGHNLIDESLLIQIAGPFDVEINETSYLVAGGFLSGEALKRTFAKLPLCAYQLELTQKRMGIVCVSILDYLLTFSFTKSIQNYIQGDRWTHYEEKLLELLQCVGNLNQPNCDEFRKFADEGWLEAVQRQLAKKSTADYVGRLEEESRCCCDTGGHPLKPQTKCEWQAHKTLSFGRRCKDGLYHWPARDGGCWALIAARLGLKD</sequence>